<dbReference type="NCBIfam" id="NF002270">
    <property type="entry name" value="PRK01202.1"/>
    <property type="match status" value="1"/>
</dbReference>
<dbReference type="InterPro" id="IPR000089">
    <property type="entry name" value="Biotin_lipoyl"/>
</dbReference>
<dbReference type="Gene3D" id="2.40.50.100">
    <property type="match status" value="1"/>
</dbReference>
<name>A0A9D1LCI4_9FIRM</name>
<sequence length="129" mass="14217">MAYNIPEELLYTKSHEWVRFTQEGNAVVGITDYAQHSLGDIVFINLPAEGDATTAGEQLTDIESVKAVADILSPVTGTVLRANEELDGAPEAINENPYEAWIVEIGEVTDRAELLSAEEYLRHVEQEEA</sequence>
<organism evidence="6 7">
    <name type="scientific">Candidatus Pullichristensenella excrementigallinarum</name>
    <dbReference type="NCBI Taxonomy" id="2840907"/>
    <lineage>
        <taxon>Bacteria</taxon>
        <taxon>Bacillati</taxon>
        <taxon>Bacillota</taxon>
        <taxon>Clostridia</taxon>
        <taxon>Candidatus Pullichristensenella</taxon>
    </lineage>
</organism>
<dbReference type="Pfam" id="PF01597">
    <property type="entry name" value="GCV_H"/>
    <property type="match status" value="1"/>
</dbReference>
<comment type="subunit">
    <text evidence="3">The glycine cleavage system is composed of four proteins: P, T, L and H.</text>
</comment>
<dbReference type="InterPro" id="IPR002930">
    <property type="entry name" value="GCV_H"/>
</dbReference>
<dbReference type="Proteomes" id="UP000824072">
    <property type="component" value="Unassembled WGS sequence"/>
</dbReference>
<dbReference type="InterPro" id="IPR017453">
    <property type="entry name" value="GCV_H_sub"/>
</dbReference>
<dbReference type="GO" id="GO:0005829">
    <property type="term" value="C:cytosol"/>
    <property type="evidence" value="ECO:0007669"/>
    <property type="project" value="TreeGrafter"/>
</dbReference>
<dbReference type="NCBIfam" id="TIGR00527">
    <property type="entry name" value="gcvH"/>
    <property type="match status" value="1"/>
</dbReference>
<evidence type="ECO:0000313" key="6">
    <source>
        <dbReference type="EMBL" id="HIU34480.1"/>
    </source>
</evidence>
<proteinExistence type="inferred from homology"/>
<protein>
    <recommendedName>
        <fullName evidence="3">Glycine cleavage system H protein</fullName>
    </recommendedName>
</protein>
<comment type="function">
    <text evidence="3">The glycine cleavage system catalyzes the degradation of glycine. The H protein shuttles the methylamine group of glycine from the P protein to the T protein.</text>
</comment>
<comment type="similarity">
    <text evidence="1 3">Belongs to the GcvH family.</text>
</comment>
<evidence type="ECO:0000256" key="2">
    <source>
        <dbReference type="ARBA" id="ARBA00022823"/>
    </source>
</evidence>
<dbReference type="EMBL" id="DVMU01000181">
    <property type="protein sequence ID" value="HIU34480.1"/>
    <property type="molecule type" value="Genomic_DNA"/>
</dbReference>
<dbReference type="InterPro" id="IPR011053">
    <property type="entry name" value="Single_hybrid_motif"/>
</dbReference>
<comment type="cofactor">
    <cofactor evidence="3">
        <name>(R)-lipoate</name>
        <dbReference type="ChEBI" id="CHEBI:83088"/>
    </cofactor>
    <text evidence="3">Binds 1 lipoyl cofactor covalently.</text>
</comment>
<dbReference type="GO" id="GO:0019464">
    <property type="term" value="P:glycine decarboxylation via glycine cleavage system"/>
    <property type="evidence" value="ECO:0007669"/>
    <property type="project" value="UniProtKB-UniRule"/>
</dbReference>
<evidence type="ECO:0000256" key="4">
    <source>
        <dbReference type="PIRSR" id="PIRSR617453-50"/>
    </source>
</evidence>
<feature type="modified residue" description="N6-lipoyllysine" evidence="3 4">
    <location>
        <position position="66"/>
    </location>
</feature>
<dbReference type="GO" id="GO:0005960">
    <property type="term" value="C:glycine cleavage complex"/>
    <property type="evidence" value="ECO:0007669"/>
    <property type="project" value="InterPro"/>
</dbReference>
<feature type="domain" description="Lipoyl-binding" evidence="5">
    <location>
        <begin position="25"/>
        <end position="106"/>
    </location>
</feature>
<reference evidence="6" key="2">
    <citation type="journal article" date="2021" name="PeerJ">
        <title>Extensive microbial diversity within the chicken gut microbiome revealed by metagenomics and culture.</title>
        <authorList>
            <person name="Gilroy R."/>
            <person name="Ravi A."/>
            <person name="Getino M."/>
            <person name="Pursley I."/>
            <person name="Horton D.L."/>
            <person name="Alikhan N.F."/>
            <person name="Baker D."/>
            <person name="Gharbi K."/>
            <person name="Hall N."/>
            <person name="Watson M."/>
            <person name="Adriaenssens E.M."/>
            <person name="Foster-Nyarko E."/>
            <person name="Jarju S."/>
            <person name="Secka A."/>
            <person name="Antonio M."/>
            <person name="Oren A."/>
            <person name="Chaudhuri R.R."/>
            <person name="La Ragione R."/>
            <person name="Hildebrand F."/>
            <person name="Pallen M.J."/>
        </authorList>
    </citation>
    <scope>NUCLEOTIDE SEQUENCE</scope>
    <source>
        <strain evidence="6">ChiHcec3-11533</strain>
    </source>
</reference>
<dbReference type="PROSITE" id="PS50968">
    <property type="entry name" value="BIOTINYL_LIPOYL"/>
    <property type="match status" value="1"/>
</dbReference>
<dbReference type="SUPFAM" id="SSF51230">
    <property type="entry name" value="Single hybrid motif"/>
    <property type="match status" value="1"/>
</dbReference>
<dbReference type="GO" id="GO:0009249">
    <property type="term" value="P:protein lipoylation"/>
    <property type="evidence" value="ECO:0007669"/>
    <property type="project" value="TreeGrafter"/>
</dbReference>
<dbReference type="PANTHER" id="PTHR11715:SF3">
    <property type="entry name" value="GLYCINE CLEAVAGE SYSTEM H PROTEIN-RELATED"/>
    <property type="match status" value="1"/>
</dbReference>
<dbReference type="AlphaFoldDB" id="A0A9D1LCI4"/>
<evidence type="ECO:0000313" key="7">
    <source>
        <dbReference type="Proteomes" id="UP000824072"/>
    </source>
</evidence>
<accession>A0A9D1LCI4</accession>
<reference evidence="6" key="1">
    <citation type="submission" date="2020-10" db="EMBL/GenBank/DDBJ databases">
        <authorList>
            <person name="Gilroy R."/>
        </authorList>
    </citation>
    <scope>NUCLEOTIDE SEQUENCE</scope>
    <source>
        <strain evidence="6">ChiHcec3-11533</strain>
    </source>
</reference>
<dbReference type="PANTHER" id="PTHR11715">
    <property type="entry name" value="GLYCINE CLEAVAGE SYSTEM H PROTEIN"/>
    <property type="match status" value="1"/>
</dbReference>
<comment type="caution">
    <text evidence="6">The sequence shown here is derived from an EMBL/GenBank/DDBJ whole genome shotgun (WGS) entry which is preliminary data.</text>
</comment>
<dbReference type="InterPro" id="IPR033753">
    <property type="entry name" value="GCV_H/Fam206"/>
</dbReference>
<evidence type="ECO:0000256" key="1">
    <source>
        <dbReference type="ARBA" id="ARBA00009249"/>
    </source>
</evidence>
<evidence type="ECO:0000259" key="5">
    <source>
        <dbReference type="PROSITE" id="PS50968"/>
    </source>
</evidence>
<keyword evidence="2 3" id="KW-0450">Lipoyl</keyword>
<gene>
    <name evidence="3 6" type="primary">gcvH</name>
    <name evidence="6" type="ORF">IAB02_07955</name>
</gene>
<dbReference type="CDD" id="cd06848">
    <property type="entry name" value="GCS_H"/>
    <property type="match status" value="1"/>
</dbReference>
<dbReference type="HAMAP" id="MF_00272">
    <property type="entry name" value="GcvH"/>
    <property type="match status" value="1"/>
</dbReference>
<evidence type="ECO:0000256" key="3">
    <source>
        <dbReference type="HAMAP-Rule" id="MF_00272"/>
    </source>
</evidence>